<sequence>MKLGGRVWEGRWIGFDETSNGSCIYWPESKMVSIEQNIYFDKSHAPADDLEGEEDIELREILSTPKAQPNLPTVKPPQTMPNPEAQPTVQPVVEETCSQCTRKPSQWVLDLISGKGSVSACQSDPVVPIGVQLPAINKNDVPLEFEGEGEADWLMLLEDAEFLEEYTMAISVADAEALVLRVSNFSQYYL</sequence>
<reference evidence="3" key="1">
    <citation type="submission" date="2023-06" db="EMBL/GenBank/DDBJ databases">
        <authorList>
            <consortium name="Lawrence Berkeley National Laboratory"/>
            <person name="Ahrendt S."/>
            <person name="Sahu N."/>
            <person name="Indic B."/>
            <person name="Wong-Bajracharya J."/>
            <person name="Merenyi Z."/>
            <person name="Ke H.-M."/>
            <person name="Monk M."/>
            <person name="Kocsube S."/>
            <person name="Drula E."/>
            <person name="Lipzen A."/>
            <person name="Balint B."/>
            <person name="Henrissat B."/>
            <person name="Andreopoulos B."/>
            <person name="Martin F.M."/>
            <person name="Harder C.B."/>
            <person name="Rigling D."/>
            <person name="Ford K.L."/>
            <person name="Foster G.D."/>
            <person name="Pangilinan J."/>
            <person name="Papanicolaou A."/>
            <person name="Barry K."/>
            <person name="LaButti K."/>
            <person name="Viragh M."/>
            <person name="Koriabine M."/>
            <person name="Yan M."/>
            <person name="Riley R."/>
            <person name="Champramary S."/>
            <person name="Plett K.L."/>
            <person name="Tsai I.J."/>
            <person name="Slot J."/>
            <person name="Sipos G."/>
            <person name="Plett J."/>
            <person name="Nagy L.G."/>
            <person name="Grigoriev I.V."/>
        </authorList>
    </citation>
    <scope>NUCLEOTIDE SEQUENCE</scope>
    <source>
        <strain evidence="3">CCBAS 213</strain>
    </source>
</reference>
<evidence type="ECO:0000259" key="2">
    <source>
        <dbReference type="Pfam" id="PF25597"/>
    </source>
</evidence>
<comment type="caution">
    <text evidence="3">The sequence shown here is derived from an EMBL/GenBank/DDBJ whole genome shotgun (WGS) entry which is preliminary data.</text>
</comment>
<feature type="domain" description="Retroviral polymerase SH3-like" evidence="2">
    <location>
        <begin position="2"/>
        <end position="46"/>
    </location>
</feature>
<feature type="region of interest" description="Disordered" evidence="1">
    <location>
        <begin position="63"/>
        <end position="86"/>
    </location>
</feature>
<proteinExistence type="predicted"/>
<evidence type="ECO:0000313" key="4">
    <source>
        <dbReference type="Proteomes" id="UP001175211"/>
    </source>
</evidence>
<organism evidence="3 4">
    <name type="scientific">Armillaria tabescens</name>
    <name type="common">Ringless honey mushroom</name>
    <name type="synonym">Agaricus tabescens</name>
    <dbReference type="NCBI Taxonomy" id="1929756"/>
    <lineage>
        <taxon>Eukaryota</taxon>
        <taxon>Fungi</taxon>
        <taxon>Dikarya</taxon>
        <taxon>Basidiomycota</taxon>
        <taxon>Agaricomycotina</taxon>
        <taxon>Agaricomycetes</taxon>
        <taxon>Agaricomycetidae</taxon>
        <taxon>Agaricales</taxon>
        <taxon>Marasmiineae</taxon>
        <taxon>Physalacriaceae</taxon>
        <taxon>Desarmillaria</taxon>
    </lineage>
</organism>
<evidence type="ECO:0000313" key="3">
    <source>
        <dbReference type="EMBL" id="KAK0454206.1"/>
    </source>
</evidence>
<accession>A0AA39K427</accession>
<dbReference type="Proteomes" id="UP001175211">
    <property type="component" value="Unassembled WGS sequence"/>
</dbReference>
<name>A0AA39K427_ARMTA</name>
<evidence type="ECO:0000256" key="1">
    <source>
        <dbReference type="SAM" id="MobiDB-lite"/>
    </source>
</evidence>
<protein>
    <recommendedName>
        <fullName evidence="2">Retroviral polymerase SH3-like domain-containing protein</fullName>
    </recommendedName>
</protein>
<keyword evidence="4" id="KW-1185">Reference proteome</keyword>
<dbReference type="Pfam" id="PF25597">
    <property type="entry name" value="SH3_retrovirus"/>
    <property type="match status" value="1"/>
</dbReference>
<dbReference type="GeneID" id="85362961"/>
<dbReference type="AlphaFoldDB" id="A0AA39K427"/>
<dbReference type="RefSeq" id="XP_060328594.1">
    <property type="nucleotide sequence ID" value="XM_060479413.1"/>
</dbReference>
<dbReference type="InterPro" id="IPR057670">
    <property type="entry name" value="SH3_retrovirus"/>
</dbReference>
<dbReference type="EMBL" id="JAUEPS010000027">
    <property type="protein sequence ID" value="KAK0454206.1"/>
    <property type="molecule type" value="Genomic_DNA"/>
</dbReference>
<gene>
    <name evidence="3" type="ORF">EV420DRAFT_1695666</name>
</gene>